<dbReference type="Proteomes" id="UP000815677">
    <property type="component" value="Unassembled WGS sequence"/>
</dbReference>
<dbReference type="EMBL" id="DF849426">
    <property type="protein sequence ID" value="GAT57220.1"/>
    <property type="molecule type" value="Genomic_DNA"/>
</dbReference>
<keyword evidence="2" id="KW-1185">Reference proteome</keyword>
<protein>
    <submittedName>
        <fullName evidence="1">Uncharacterized protein</fullName>
    </submittedName>
</protein>
<organism evidence="1 2">
    <name type="scientific">Mycena chlorophos</name>
    <name type="common">Agaric fungus</name>
    <name type="synonym">Agaricus chlorophos</name>
    <dbReference type="NCBI Taxonomy" id="658473"/>
    <lineage>
        <taxon>Eukaryota</taxon>
        <taxon>Fungi</taxon>
        <taxon>Dikarya</taxon>
        <taxon>Basidiomycota</taxon>
        <taxon>Agaricomycotina</taxon>
        <taxon>Agaricomycetes</taxon>
        <taxon>Agaricomycetidae</taxon>
        <taxon>Agaricales</taxon>
        <taxon>Marasmiineae</taxon>
        <taxon>Mycenaceae</taxon>
        <taxon>Mycena</taxon>
    </lineage>
</organism>
<evidence type="ECO:0000313" key="2">
    <source>
        <dbReference type="Proteomes" id="UP000815677"/>
    </source>
</evidence>
<gene>
    <name evidence="1" type="ORF">MCHLO_13783</name>
</gene>
<reference evidence="1" key="1">
    <citation type="submission" date="2014-09" db="EMBL/GenBank/DDBJ databases">
        <title>Genome sequence of the luminous mushroom Mycena chlorophos for searching fungal bioluminescence genes.</title>
        <authorList>
            <person name="Tanaka Y."/>
            <person name="Kasuga D."/>
            <person name="Oba Y."/>
            <person name="Hase S."/>
            <person name="Sato K."/>
            <person name="Oba Y."/>
            <person name="Sakakibara Y."/>
        </authorList>
    </citation>
    <scope>NUCLEOTIDE SEQUENCE</scope>
</reference>
<evidence type="ECO:0000313" key="1">
    <source>
        <dbReference type="EMBL" id="GAT57220.1"/>
    </source>
</evidence>
<sequence length="312" mass="34580">MSSETQRESRLVRVGKALVYGVITTFHAINDAEARWVPNSRYSTVRHTRAWVYYQGTKTTVPISILGRAPLPQETKITLQRRGWRTGLLGWTIGGWLGGTVGKEVDVTPETAASWSGDELGVKQRARYEKEVADLHKAKSIPREHRVLATALVHVPVSSGDGYFRFLVKDPNNVIAQTPVFRVGSLSLSSAHPRGASPVTLVPELLAKTASVALTTAAYAGIFAAFPFLKVASVLPGTSYWADWALRRAYVYVGGDEKLEELRERYRVDERSAKAQQTMFRTVPFGSMGVRTAYDLEEDARLGRGGVIFRRE</sequence>
<proteinExistence type="predicted"/>
<accession>A0ABQ0M1R4</accession>
<name>A0ABQ0M1R4_MYCCL</name>